<dbReference type="PANTHER" id="PTHR30386">
    <property type="entry name" value="MEMBRANE FUSION SUBUNIT OF EMRAB-TOLC MULTIDRUG EFFLUX PUMP"/>
    <property type="match status" value="1"/>
</dbReference>
<keyword evidence="2" id="KW-0472">Membrane</keyword>
<feature type="coiled-coil region" evidence="1">
    <location>
        <begin position="104"/>
        <end position="131"/>
    </location>
</feature>
<dbReference type="PRINTS" id="PR01490">
    <property type="entry name" value="RTXTOXIND"/>
</dbReference>
<dbReference type="RefSeq" id="WP_088619547.1">
    <property type="nucleotide sequence ID" value="NZ_CP022129.1"/>
</dbReference>
<reference evidence="3 4" key="1">
    <citation type="submission" date="2017-06" db="EMBL/GenBank/DDBJ databases">
        <title>Genome Sequencing of the methanotroph Methylovulum psychrotolerants str. HV10-M2 isolated from a high-altitude environment.</title>
        <authorList>
            <person name="Mateos-Rivera A."/>
        </authorList>
    </citation>
    <scope>NUCLEOTIDE SEQUENCE [LARGE SCALE GENOMIC DNA]</scope>
    <source>
        <strain evidence="3 4">HV10_M2</strain>
    </source>
</reference>
<dbReference type="InterPro" id="IPR022275">
    <property type="entry name" value="NHPM_bacteriocin_SS_HylD"/>
</dbReference>
<dbReference type="Proteomes" id="UP000197019">
    <property type="component" value="Chromosome"/>
</dbReference>
<name>A0A1Z4BZG8_9GAMM</name>
<dbReference type="AlphaFoldDB" id="A0A1Z4BZG8"/>
<dbReference type="KEGG" id="mpsy:CEK71_11655"/>
<keyword evidence="2" id="KW-1133">Transmembrane helix</keyword>
<dbReference type="OrthoDB" id="8439633at2"/>
<dbReference type="NCBIfam" id="TIGR03794">
    <property type="entry name" value="NHLM_micro_HlyD"/>
    <property type="match status" value="1"/>
</dbReference>
<feature type="transmembrane region" description="Helical" evidence="2">
    <location>
        <begin position="31"/>
        <end position="51"/>
    </location>
</feature>
<dbReference type="Gene3D" id="2.40.50.100">
    <property type="match status" value="1"/>
</dbReference>
<organism evidence="3 4">
    <name type="scientific">Methylovulum psychrotolerans</name>
    <dbReference type="NCBI Taxonomy" id="1704499"/>
    <lineage>
        <taxon>Bacteria</taxon>
        <taxon>Pseudomonadati</taxon>
        <taxon>Pseudomonadota</taxon>
        <taxon>Gammaproteobacteria</taxon>
        <taxon>Methylococcales</taxon>
        <taxon>Methylococcaceae</taxon>
        <taxon>Methylovulum</taxon>
    </lineage>
</organism>
<evidence type="ECO:0000313" key="3">
    <source>
        <dbReference type="EMBL" id="ASF46675.1"/>
    </source>
</evidence>
<evidence type="ECO:0000256" key="2">
    <source>
        <dbReference type="SAM" id="Phobius"/>
    </source>
</evidence>
<dbReference type="PANTHER" id="PTHR30386:SF28">
    <property type="entry name" value="EXPORTED PROTEIN"/>
    <property type="match status" value="1"/>
</dbReference>
<accession>A0A1Z4BZG8</accession>
<keyword evidence="2" id="KW-0812">Transmembrane</keyword>
<keyword evidence="1" id="KW-0175">Coiled coil</keyword>
<protein>
    <submittedName>
        <fullName evidence="3">NHLP bacteriocin system secretion protein</fullName>
    </submittedName>
</protein>
<evidence type="ECO:0000313" key="4">
    <source>
        <dbReference type="Proteomes" id="UP000197019"/>
    </source>
</evidence>
<evidence type="ECO:0000256" key="1">
    <source>
        <dbReference type="SAM" id="Coils"/>
    </source>
</evidence>
<dbReference type="EMBL" id="CP022129">
    <property type="protein sequence ID" value="ASF46675.1"/>
    <property type="molecule type" value="Genomic_DNA"/>
</dbReference>
<sequence>MNNGLFRQSALQALARPEQLDQFLTLTRPRAWLGLGALAMILAAVLIWGIFGSLPTTVVGTGILISRGGVFNVVALGNGVVTEMADLKVGDPVRKGQVLGRIDQPAMAQQIQAAQIELERLEKEEAEVIAMIHAQQTAQEHSFISRKNALQNIIHAKEEHLRSLNTVKQSRAGLVSEGLITKQGYEETQQLIYAEENAIDEVQSQLQQLGLEKLGNADQHSERLRMLRSRILQGQNQLQDMQLRQRLAVDIISQHDGNIIETMTTRGSTITTGQAILSLEITAKNLEAVIYLPPLSNAKRLQPGMTARISPVTYKKERYGYLLGKVKGVAKYPATAAGMMAMFNNESLVGALSQQGPPIAVSVDLLTDPSTASGYAWSSDTGAKLELSGGTMATGNFIIESKRPISLVLPWLRELTGL</sequence>
<dbReference type="InterPro" id="IPR050739">
    <property type="entry name" value="MFP"/>
</dbReference>
<proteinExistence type="predicted"/>
<gene>
    <name evidence="3" type="ORF">CEK71_11655</name>
</gene>
<keyword evidence="4" id="KW-1185">Reference proteome</keyword>